<dbReference type="Proteomes" id="UP000325577">
    <property type="component" value="Linkage Group LG2"/>
</dbReference>
<dbReference type="EMBL" id="CM018043">
    <property type="protein sequence ID" value="KAA8530470.1"/>
    <property type="molecule type" value="Genomic_DNA"/>
</dbReference>
<sequence>MFEHITASELAGYGVGTLLLSATISATKIDSLISASQRSSLSMCKRCGDLRMIACSRCKGLGLVKEGGPFSFNLVDDVYQVIWR</sequence>
<name>A0A5J5AIP2_9ASTE</name>
<gene>
    <name evidence="1" type="ORF">F0562_005179</name>
</gene>
<dbReference type="PANTHER" id="PTHR37760:SF1">
    <property type="entry name" value="CHAPERONE"/>
    <property type="match status" value="1"/>
</dbReference>
<accession>A0A5J5AIP2</accession>
<protein>
    <submittedName>
        <fullName evidence="1">Uncharacterized protein</fullName>
    </submittedName>
</protein>
<dbReference type="PANTHER" id="PTHR37760">
    <property type="entry name" value="CHAPERONE"/>
    <property type="match status" value="1"/>
</dbReference>
<organism evidence="1 2">
    <name type="scientific">Nyssa sinensis</name>
    <dbReference type="NCBI Taxonomy" id="561372"/>
    <lineage>
        <taxon>Eukaryota</taxon>
        <taxon>Viridiplantae</taxon>
        <taxon>Streptophyta</taxon>
        <taxon>Embryophyta</taxon>
        <taxon>Tracheophyta</taxon>
        <taxon>Spermatophyta</taxon>
        <taxon>Magnoliopsida</taxon>
        <taxon>eudicotyledons</taxon>
        <taxon>Gunneridae</taxon>
        <taxon>Pentapetalae</taxon>
        <taxon>asterids</taxon>
        <taxon>Cornales</taxon>
        <taxon>Nyssaceae</taxon>
        <taxon>Nyssa</taxon>
    </lineage>
</organism>
<dbReference type="OrthoDB" id="566409at2759"/>
<evidence type="ECO:0000313" key="2">
    <source>
        <dbReference type="Proteomes" id="UP000325577"/>
    </source>
</evidence>
<keyword evidence="2" id="KW-1185">Reference proteome</keyword>
<dbReference type="AlphaFoldDB" id="A0A5J5AIP2"/>
<proteinExistence type="predicted"/>
<reference evidence="1 2" key="1">
    <citation type="submission" date="2019-09" db="EMBL/GenBank/DDBJ databases">
        <title>A chromosome-level genome assembly of the Chinese tupelo Nyssa sinensis.</title>
        <authorList>
            <person name="Yang X."/>
            <person name="Kang M."/>
            <person name="Yang Y."/>
            <person name="Xiong H."/>
            <person name="Wang M."/>
            <person name="Zhang Z."/>
            <person name="Wang Z."/>
            <person name="Wu H."/>
            <person name="Ma T."/>
            <person name="Liu J."/>
            <person name="Xi Z."/>
        </authorList>
    </citation>
    <scope>NUCLEOTIDE SEQUENCE [LARGE SCALE GENOMIC DNA]</scope>
    <source>
        <strain evidence="1">J267</strain>
        <tissue evidence="1">Leaf</tissue>
    </source>
</reference>
<evidence type="ECO:0000313" key="1">
    <source>
        <dbReference type="EMBL" id="KAA8530470.1"/>
    </source>
</evidence>